<evidence type="ECO:0000259" key="5">
    <source>
        <dbReference type="PROSITE" id="PS01031"/>
    </source>
</evidence>
<dbReference type="Pfam" id="PF00011">
    <property type="entry name" value="HSP20"/>
    <property type="match status" value="1"/>
</dbReference>
<protein>
    <submittedName>
        <fullName evidence="6">18. class III heat shock protein</fullName>
    </submittedName>
</protein>
<comment type="similarity">
    <text evidence="2 3">Belongs to the small heat shock protein (HSP20) family.</text>
</comment>
<dbReference type="InterPro" id="IPR031107">
    <property type="entry name" value="Small_HSP"/>
</dbReference>
<dbReference type="PROSITE" id="PS01031">
    <property type="entry name" value="SHSP"/>
    <property type="match status" value="1"/>
</dbReference>
<dbReference type="CDD" id="cd06464">
    <property type="entry name" value="ACD_sHsps-like"/>
    <property type="match status" value="1"/>
</dbReference>
<dbReference type="SUPFAM" id="SSF49764">
    <property type="entry name" value="HSP20-like chaperones"/>
    <property type="match status" value="1"/>
</dbReference>
<feature type="domain" description="SHSP" evidence="5">
    <location>
        <begin position="69"/>
        <end position="184"/>
    </location>
</feature>
<evidence type="ECO:0000313" key="6">
    <source>
        <dbReference type="EMBL" id="JAT63427.1"/>
    </source>
</evidence>
<dbReference type="InterPro" id="IPR002068">
    <property type="entry name" value="A-crystallin/Hsp20_dom"/>
</dbReference>
<sequence length="186" mass="20724">AVRALAAATGPPSRRRPPVHHEPVGDSSLLELMHLPETIEKLVFPSLGAGGQDGRHHHLHHPQGPHHTGEKGMGAVPVDILETPKAYTFFLDVPGLSKSDIQVWVEDENMLVVKSNGKRKREEGCRYLRLERKAGFPRFLRKFRLPEDSNHAKVTAKCENGELRVTVEKRPPPEAPKRKTVEVAIA</sequence>
<dbReference type="PANTHER" id="PTHR11527">
    <property type="entry name" value="HEAT-SHOCK PROTEIN 20 FAMILY MEMBER"/>
    <property type="match status" value="1"/>
</dbReference>
<organism evidence="6">
    <name type="scientific">Anthurium amnicola</name>
    <dbReference type="NCBI Taxonomy" id="1678845"/>
    <lineage>
        <taxon>Eukaryota</taxon>
        <taxon>Viridiplantae</taxon>
        <taxon>Streptophyta</taxon>
        <taxon>Embryophyta</taxon>
        <taxon>Tracheophyta</taxon>
        <taxon>Spermatophyta</taxon>
        <taxon>Magnoliopsida</taxon>
        <taxon>Liliopsida</taxon>
        <taxon>Araceae</taxon>
        <taxon>Pothoideae</taxon>
        <taxon>Potheae</taxon>
        <taxon>Anthurium</taxon>
    </lineage>
</organism>
<dbReference type="InterPro" id="IPR008978">
    <property type="entry name" value="HSP20-like_chaperone"/>
</dbReference>
<feature type="non-terminal residue" evidence="6">
    <location>
        <position position="1"/>
    </location>
</feature>
<accession>A0A1D1Z989</accession>
<evidence type="ECO:0000256" key="2">
    <source>
        <dbReference type="PROSITE-ProRule" id="PRU00285"/>
    </source>
</evidence>
<evidence type="ECO:0000256" key="4">
    <source>
        <dbReference type="SAM" id="MobiDB-lite"/>
    </source>
</evidence>
<name>A0A1D1Z989_9ARAE</name>
<evidence type="ECO:0000256" key="3">
    <source>
        <dbReference type="RuleBase" id="RU003616"/>
    </source>
</evidence>
<dbReference type="EMBL" id="GDJX01004509">
    <property type="protein sequence ID" value="JAT63427.1"/>
    <property type="molecule type" value="Transcribed_RNA"/>
</dbReference>
<dbReference type="AlphaFoldDB" id="A0A1D1Z989"/>
<feature type="compositionally biased region" description="Basic residues" evidence="4">
    <location>
        <begin position="55"/>
        <end position="64"/>
    </location>
</feature>
<dbReference type="Gene3D" id="2.60.40.790">
    <property type="match status" value="1"/>
</dbReference>
<gene>
    <name evidence="6" type="primary">HSP18.6</name>
    <name evidence="6" type="ORF">g.76786</name>
</gene>
<proteinExistence type="inferred from homology"/>
<reference evidence="6" key="1">
    <citation type="submission" date="2015-07" db="EMBL/GenBank/DDBJ databases">
        <title>Transcriptome Assembly of Anthurium amnicola.</title>
        <authorList>
            <person name="Suzuki J."/>
        </authorList>
    </citation>
    <scope>NUCLEOTIDE SEQUENCE</scope>
</reference>
<keyword evidence="1 6" id="KW-0346">Stress response</keyword>
<feature type="region of interest" description="Disordered" evidence="4">
    <location>
        <begin position="1"/>
        <end position="24"/>
    </location>
</feature>
<evidence type="ECO:0000256" key="1">
    <source>
        <dbReference type="ARBA" id="ARBA00023016"/>
    </source>
</evidence>
<feature type="region of interest" description="Disordered" evidence="4">
    <location>
        <begin position="50"/>
        <end position="71"/>
    </location>
</feature>